<dbReference type="Pfam" id="PF13489">
    <property type="entry name" value="Methyltransf_23"/>
    <property type="match status" value="1"/>
</dbReference>
<keyword evidence="1" id="KW-0808">Transferase</keyword>
<sequence length="155" mass="17969">MENYAKHYSQKGTGIWVIDFADEHPSAEVLGVDLAPIQPEFVPPNCKFEIDDIDEDFTYRRPFEFIHCPYMAYIVKDWPRLISQAYQHTAPGGFFEFTDFDLVIRSDDGSLDNTTMKAWTETMPQARRMLGREPCLGPKLEQWIRDAGFTIIVIK</sequence>
<dbReference type="EMBL" id="KZ613912">
    <property type="protein sequence ID" value="PMD51117.1"/>
    <property type="molecule type" value="Genomic_DNA"/>
</dbReference>
<gene>
    <name evidence="1" type="ORF">K444DRAFT_707002</name>
</gene>
<dbReference type="GO" id="GO:0008168">
    <property type="term" value="F:methyltransferase activity"/>
    <property type="evidence" value="ECO:0007669"/>
    <property type="project" value="UniProtKB-KW"/>
</dbReference>
<dbReference type="PANTHER" id="PTHR43591">
    <property type="entry name" value="METHYLTRANSFERASE"/>
    <property type="match status" value="1"/>
</dbReference>
<evidence type="ECO:0000313" key="1">
    <source>
        <dbReference type="EMBL" id="PMD51117.1"/>
    </source>
</evidence>
<name>A0A2J6SK30_9HELO</name>
<dbReference type="Gene3D" id="3.40.50.150">
    <property type="entry name" value="Vaccinia Virus protein VP39"/>
    <property type="match status" value="1"/>
</dbReference>
<dbReference type="Proteomes" id="UP000235371">
    <property type="component" value="Unassembled WGS sequence"/>
</dbReference>
<dbReference type="RefSeq" id="XP_024728021.1">
    <property type="nucleotide sequence ID" value="XM_024888153.1"/>
</dbReference>
<dbReference type="OrthoDB" id="2013972at2759"/>
<dbReference type="AlphaFoldDB" id="A0A2J6SK30"/>
<protein>
    <submittedName>
        <fullName evidence="1">S-adenosyl-L-methionine-dependent methyltransferase</fullName>
    </submittedName>
</protein>
<dbReference type="SUPFAM" id="SSF53335">
    <property type="entry name" value="S-adenosyl-L-methionine-dependent methyltransferases"/>
    <property type="match status" value="1"/>
</dbReference>
<organism evidence="1 2">
    <name type="scientific">Hyaloscypha bicolor E</name>
    <dbReference type="NCBI Taxonomy" id="1095630"/>
    <lineage>
        <taxon>Eukaryota</taxon>
        <taxon>Fungi</taxon>
        <taxon>Dikarya</taxon>
        <taxon>Ascomycota</taxon>
        <taxon>Pezizomycotina</taxon>
        <taxon>Leotiomycetes</taxon>
        <taxon>Helotiales</taxon>
        <taxon>Hyaloscyphaceae</taxon>
        <taxon>Hyaloscypha</taxon>
        <taxon>Hyaloscypha bicolor</taxon>
    </lineage>
</organism>
<dbReference type="InParanoid" id="A0A2J6SK30"/>
<dbReference type="InterPro" id="IPR029063">
    <property type="entry name" value="SAM-dependent_MTases_sf"/>
</dbReference>
<proteinExistence type="predicted"/>
<keyword evidence="1" id="KW-0489">Methyltransferase</keyword>
<accession>A0A2J6SK30</accession>
<dbReference type="STRING" id="1095630.A0A2J6SK30"/>
<evidence type="ECO:0000313" key="2">
    <source>
        <dbReference type="Proteomes" id="UP000235371"/>
    </source>
</evidence>
<dbReference type="PANTHER" id="PTHR43591:SF24">
    <property type="entry name" value="2-METHOXY-6-POLYPRENYL-1,4-BENZOQUINOL METHYLASE, MITOCHONDRIAL"/>
    <property type="match status" value="1"/>
</dbReference>
<dbReference type="GeneID" id="36596229"/>
<reference evidence="1 2" key="1">
    <citation type="submission" date="2016-04" db="EMBL/GenBank/DDBJ databases">
        <title>A degradative enzymes factory behind the ericoid mycorrhizal symbiosis.</title>
        <authorList>
            <consortium name="DOE Joint Genome Institute"/>
            <person name="Martino E."/>
            <person name="Morin E."/>
            <person name="Grelet G."/>
            <person name="Kuo A."/>
            <person name="Kohler A."/>
            <person name="Daghino S."/>
            <person name="Barry K."/>
            <person name="Choi C."/>
            <person name="Cichocki N."/>
            <person name="Clum A."/>
            <person name="Copeland A."/>
            <person name="Hainaut M."/>
            <person name="Haridas S."/>
            <person name="Labutti K."/>
            <person name="Lindquist E."/>
            <person name="Lipzen A."/>
            <person name="Khouja H.-R."/>
            <person name="Murat C."/>
            <person name="Ohm R."/>
            <person name="Olson A."/>
            <person name="Spatafora J."/>
            <person name="Veneault-Fourrey C."/>
            <person name="Henrissat B."/>
            <person name="Grigoriev I."/>
            <person name="Martin F."/>
            <person name="Perotto S."/>
        </authorList>
    </citation>
    <scope>NUCLEOTIDE SEQUENCE [LARGE SCALE GENOMIC DNA]</scope>
    <source>
        <strain evidence="1 2">E</strain>
    </source>
</reference>
<dbReference type="CDD" id="cd02440">
    <property type="entry name" value="AdoMet_MTases"/>
    <property type="match status" value="1"/>
</dbReference>
<dbReference type="GO" id="GO:0032259">
    <property type="term" value="P:methylation"/>
    <property type="evidence" value="ECO:0007669"/>
    <property type="project" value="UniProtKB-KW"/>
</dbReference>
<keyword evidence="2" id="KW-1185">Reference proteome</keyword>